<name>A0ABD6EQP8_9BILA</name>
<dbReference type="EC" id="3.2.2.-" evidence="6"/>
<dbReference type="PANTHER" id="PTHR21314:SF0">
    <property type="entry name" value="QUEUOSINE 5'-PHOSPHATE N-GLYCOSYLASE_HYDROLASE"/>
    <property type="match status" value="1"/>
</dbReference>
<evidence type="ECO:0000256" key="1">
    <source>
        <dbReference type="ARBA" id="ARBA00022801"/>
    </source>
</evidence>
<reference evidence="7 8" key="1">
    <citation type="submission" date="2024-08" db="EMBL/GenBank/DDBJ databases">
        <title>Gnathostoma spinigerum genome.</title>
        <authorList>
            <person name="Gonzalez-Bertolin B."/>
            <person name="Monzon S."/>
            <person name="Zaballos A."/>
            <person name="Jimenez P."/>
            <person name="Dekumyoy P."/>
            <person name="Varona S."/>
            <person name="Cuesta I."/>
            <person name="Sumanam S."/>
            <person name="Adisakwattana P."/>
            <person name="Gasser R.B."/>
            <person name="Hernandez-Gonzalez A."/>
            <person name="Young N.D."/>
            <person name="Perteguer M.J."/>
        </authorList>
    </citation>
    <scope>NUCLEOTIDE SEQUENCE [LARGE SCALE GENOMIC DNA]</scope>
    <source>
        <strain evidence="7">AL3</strain>
        <tissue evidence="7">Liver</tissue>
    </source>
</reference>
<dbReference type="Proteomes" id="UP001608902">
    <property type="component" value="Unassembled WGS sequence"/>
</dbReference>
<proteinExistence type="inferred from homology"/>
<comment type="catalytic activity">
    <reaction evidence="5 6">
        <text>queuosine 5'-phosphate + H2O = queuine + D-ribose 5-phosphate</text>
        <dbReference type="Rhea" id="RHEA:75387"/>
        <dbReference type="ChEBI" id="CHEBI:15377"/>
        <dbReference type="ChEBI" id="CHEBI:17433"/>
        <dbReference type="ChEBI" id="CHEBI:78346"/>
        <dbReference type="ChEBI" id="CHEBI:194371"/>
    </reaction>
    <physiologicalReaction direction="left-to-right" evidence="5 6">
        <dbReference type="Rhea" id="RHEA:75388"/>
    </physiologicalReaction>
</comment>
<dbReference type="GO" id="GO:0016787">
    <property type="term" value="F:hydrolase activity"/>
    <property type="evidence" value="ECO:0007669"/>
    <property type="project" value="UniProtKB-KW"/>
</dbReference>
<accession>A0ABD6EQP8</accession>
<evidence type="ECO:0000313" key="7">
    <source>
        <dbReference type="EMBL" id="MFH4982295.1"/>
    </source>
</evidence>
<comment type="function">
    <text evidence="6">Catalyzes the hydrolysis of queuosine 5'-phosphate, releasing the nucleobase queuine (q). Is required for salvage of queuine from exogenous queuosine (Q) that is imported and then converted to queuosine 5'-phosphate intracellularly.</text>
</comment>
<evidence type="ECO:0000256" key="6">
    <source>
        <dbReference type="RuleBase" id="RU365002"/>
    </source>
</evidence>
<organism evidence="7 8">
    <name type="scientific">Gnathostoma spinigerum</name>
    <dbReference type="NCBI Taxonomy" id="75299"/>
    <lineage>
        <taxon>Eukaryota</taxon>
        <taxon>Metazoa</taxon>
        <taxon>Ecdysozoa</taxon>
        <taxon>Nematoda</taxon>
        <taxon>Chromadorea</taxon>
        <taxon>Rhabditida</taxon>
        <taxon>Spirurina</taxon>
        <taxon>Gnathostomatomorpha</taxon>
        <taxon>Gnathostomatoidea</taxon>
        <taxon>Gnathostomatidae</taxon>
        <taxon>Gnathostoma</taxon>
    </lineage>
</organism>
<comment type="caution">
    <text evidence="7">The sequence shown here is derived from an EMBL/GenBank/DDBJ whole genome shotgun (WGS) entry which is preliminary data.</text>
</comment>
<gene>
    <name evidence="7" type="ORF">AB6A40_009004</name>
</gene>
<protein>
    <recommendedName>
        <fullName evidence="3 6">Queuosine 5'-phosphate N-glycosylase/hydrolase</fullName>
        <ecNumber evidence="6">3.2.2.-</ecNumber>
    </recommendedName>
    <alternativeName>
        <fullName evidence="4 6">Queuosine-nucleotide N-glycosylase/hydrolase</fullName>
    </alternativeName>
</protein>
<evidence type="ECO:0000313" key="8">
    <source>
        <dbReference type="Proteomes" id="UP001608902"/>
    </source>
</evidence>
<dbReference type="InterPro" id="IPR019438">
    <property type="entry name" value="Q_salvage"/>
</dbReference>
<sequence length="270" mass="31035">MDTINFSFWNEKSSKYVVTYKGIPYNGYFAACACVNRAIDEGIPLLNAEFMKSITVDNVKEIFKSDSGSPIPLVEERVKVISEAGRILEEKFNGTFYSCIENCNRSAVELLKIVTNNFESYRDYAEYKGQKVSFLKRAQILVADIYNSCKEKIRLADFSDIGQLTMFADYRVPQSLCFLGALEYSPVLKKILCEGTLDNGSEIEVELRGFSIFVCDEVTAMIRYLRTPADANLQVINAIDVDVFLWFYRRKYACEVEEKIPYHKTRCIYY</sequence>
<comment type="similarity">
    <text evidence="2 6">Belongs to the QNG1 protein family.</text>
</comment>
<evidence type="ECO:0000256" key="2">
    <source>
        <dbReference type="ARBA" id="ARBA00035119"/>
    </source>
</evidence>
<dbReference type="AlphaFoldDB" id="A0ABD6EQP8"/>
<keyword evidence="1 6" id="KW-0378">Hydrolase</keyword>
<evidence type="ECO:0000256" key="4">
    <source>
        <dbReference type="ARBA" id="ARBA00035393"/>
    </source>
</evidence>
<dbReference type="EMBL" id="JBGFUD010008952">
    <property type="protein sequence ID" value="MFH4982295.1"/>
    <property type="molecule type" value="Genomic_DNA"/>
</dbReference>
<dbReference type="PANTHER" id="PTHR21314">
    <property type="entry name" value="QUEUOSINE 5'-PHOSPHATE N-GLYCOSYLASE_HYDROLASE-RELATED"/>
    <property type="match status" value="1"/>
</dbReference>
<dbReference type="Pfam" id="PF10343">
    <property type="entry name" value="Q_salvage"/>
    <property type="match status" value="1"/>
</dbReference>
<keyword evidence="8" id="KW-1185">Reference proteome</keyword>
<evidence type="ECO:0000256" key="5">
    <source>
        <dbReference type="ARBA" id="ARBA00048204"/>
    </source>
</evidence>
<evidence type="ECO:0000256" key="3">
    <source>
        <dbReference type="ARBA" id="ARBA00035306"/>
    </source>
</evidence>